<dbReference type="RefSeq" id="XP_001876594.1">
    <property type="nucleotide sequence ID" value="XM_001876559.1"/>
</dbReference>
<dbReference type="AlphaFoldDB" id="B0CXV7"/>
<organism evidence="6">
    <name type="scientific">Laccaria bicolor (strain S238N-H82 / ATCC MYA-4686)</name>
    <name type="common">Bicoloured deceiver</name>
    <name type="synonym">Laccaria laccata var. bicolor</name>
    <dbReference type="NCBI Taxonomy" id="486041"/>
    <lineage>
        <taxon>Eukaryota</taxon>
        <taxon>Fungi</taxon>
        <taxon>Dikarya</taxon>
        <taxon>Basidiomycota</taxon>
        <taxon>Agaricomycotina</taxon>
        <taxon>Agaricomycetes</taxon>
        <taxon>Agaricomycetidae</taxon>
        <taxon>Agaricales</taxon>
        <taxon>Agaricineae</taxon>
        <taxon>Hydnangiaceae</taxon>
        <taxon>Laccaria</taxon>
    </lineage>
</organism>
<dbReference type="Pfam" id="PF10342">
    <property type="entry name" value="Kre9_KNH"/>
    <property type="match status" value="1"/>
</dbReference>
<proteinExistence type="predicted"/>
<dbReference type="InterPro" id="IPR052479">
    <property type="entry name" value="GPI-anchor_Adhesion_Reg"/>
</dbReference>
<evidence type="ECO:0000256" key="3">
    <source>
        <dbReference type="SAM" id="SignalP"/>
    </source>
</evidence>
<dbReference type="HOGENOM" id="CLU_088618_3_0_1"/>
<dbReference type="Proteomes" id="UP000001194">
    <property type="component" value="Unassembled WGS sequence"/>
</dbReference>
<keyword evidence="6" id="KW-1185">Reference proteome</keyword>
<evidence type="ECO:0000313" key="5">
    <source>
        <dbReference type="EMBL" id="EDR12330.1"/>
    </source>
</evidence>
<gene>
    <name evidence="5" type="ORF">LACBIDRAFT_292822</name>
</gene>
<evidence type="ECO:0000259" key="4">
    <source>
        <dbReference type="Pfam" id="PF10342"/>
    </source>
</evidence>
<feature type="region of interest" description="Disordered" evidence="2">
    <location>
        <begin position="127"/>
        <end position="163"/>
    </location>
</feature>
<keyword evidence="1 3" id="KW-0732">Signal</keyword>
<sequence>MRVITALLVSFAASAFSYKLLTPGDTNGWTSTGPQTVTWQRVKTDPAKFNLVLVNDDAESMPTPKVIATNVDGTQGKTTINAPDGGWPAVGDGYRINMVQEDDSILAQSPKFTIKQGAKLATVASATSTTSSKQVDNGATSSFPTAQPTDETDEATPTTQSNDGGAIRIHVEVLAVTLLAIFFLV</sequence>
<evidence type="ECO:0000313" key="6">
    <source>
        <dbReference type="Proteomes" id="UP000001194"/>
    </source>
</evidence>
<dbReference type="PANTHER" id="PTHR35185:SF1">
    <property type="entry name" value="UPF0619 GPI-ANCHORED MEMBRANE PROTEIN C1322.10"/>
    <property type="match status" value="1"/>
</dbReference>
<feature type="chain" id="PRO_5002748350" evidence="3">
    <location>
        <begin position="18"/>
        <end position="185"/>
    </location>
</feature>
<feature type="signal peptide" evidence="3">
    <location>
        <begin position="1"/>
        <end position="17"/>
    </location>
</feature>
<reference evidence="5 6" key="1">
    <citation type="journal article" date="2008" name="Nature">
        <title>The genome of Laccaria bicolor provides insights into mycorrhizal symbiosis.</title>
        <authorList>
            <person name="Martin F."/>
            <person name="Aerts A."/>
            <person name="Ahren D."/>
            <person name="Brun A."/>
            <person name="Danchin E.G.J."/>
            <person name="Duchaussoy F."/>
            <person name="Gibon J."/>
            <person name="Kohler A."/>
            <person name="Lindquist E."/>
            <person name="Pereda V."/>
            <person name="Salamov A."/>
            <person name="Shapiro H.J."/>
            <person name="Wuyts J."/>
            <person name="Blaudez D."/>
            <person name="Buee M."/>
            <person name="Brokstein P."/>
            <person name="Canbaeck B."/>
            <person name="Cohen D."/>
            <person name="Courty P.E."/>
            <person name="Coutinho P.M."/>
            <person name="Delaruelle C."/>
            <person name="Detter J.C."/>
            <person name="Deveau A."/>
            <person name="DiFazio S."/>
            <person name="Duplessis S."/>
            <person name="Fraissinet-Tachet L."/>
            <person name="Lucic E."/>
            <person name="Frey-Klett P."/>
            <person name="Fourrey C."/>
            <person name="Feussner I."/>
            <person name="Gay G."/>
            <person name="Grimwood J."/>
            <person name="Hoegger P.J."/>
            <person name="Jain P."/>
            <person name="Kilaru S."/>
            <person name="Labbe J."/>
            <person name="Lin Y.C."/>
            <person name="Legue V."/>
            <person name="Le Tacon F."/>
            <person name="Marmeisse R."/>
            <person name="Melayah D."/>
            <person name="Montanini B."/>
            <person name="Muratet M."/>
            <person name="Nehls U."/>
            <person name="Niculita-Hirzel H."/>
            <person name="Oudot-Le Secq M.P."/>
            <person name="Peter M."/>
            <person name="Quesneville H."/>
            <person name="Rajashekar B."/>
            <person name="Reich M."/>
            <person name="Rouhier N."/>
            <person name="Schmutz J."/>
            <person name="Yin T."/>
            <person name="Chalot M."/>
            <person name="Henrissat B."/>
            <person name="Kuees U."/>
            <person name="Lucas S."/>
            <person name="Van de Peer Y."/>
            <person name="Podila G.K."/>
            <person name="Polle A."/>
            <person name="Pukkila P.J."/>
            <person name="Richardson P.M."/>
            <person name="Rouze P."/>
            <person name="Sanders I.R."/>
            <person name="Stajich J.E."/>
            <person name="Tunlid A."/>
            <person name="Tuskan G."/>
            <person name="Grigoriev I.V."/>
        </authorList>
    </citation>
    <scope>NUCLEOTIDE SEQUENCE [LARGE SCALE GENOMIC DNA]</scope>
    <source>
        <strain evidence="6">S238N-H82 / ATCC MYA-4686</strain>
    </source>
</reference>
<dbReference type="PANTHER" id="PTHR35185">
    <property type="entry name" value="SERINE/THREONINE-RICH PROTEIN ADG2-RELATED"/>
    <property type="match status" value="1"/>
</dbReference>
<feature type="domain" description="Yeast cell wall synthesis Kre9/Knh1-like N-terminal" evidence="4">
    <location>
        <begin position="22"/>
        <end position="114"/>
    </location>
</feature>
<dbReference type="EMBL" id="DS547094">
    <property type="protein sequence ID" value="EDR12330.1"/>
    <property type="molecule type" value="Genomic_DNA"/>
</dbReference>
<accession>B0CXV7</accession>
<feature type="compositionally biased region" description="Polar residues" evidence="2">
    <location>
        <begin position="133"/>
        <end position="146"/>
    </location>
</feature>
<name>B0CXV7_LACBS</name>
<evidence type="ECO:0000256" key="2">
    <source>
        <dbReference type="SAM" id="MobiDB-lite"/>
    </source>
</evidence>
<dbReference type="OrthoDB" id="5316007at2759"/>
<dbReference type="GeneID" id="6072769"/>
<dbReference type="KEGG" id="lbc:LACBIDRAFT_292822"/>
<evidence type="ECO:0000256" key="1">
    <source>
        <dbReference type="ARBA" id="ARBA00022729"/>
    </source>
</evidence>
<protein>
    <submittedName>
        <fullName evidence="5">Predicted protein</fullName>
    </submittedName>
</protein>
<dbReference type="InterPro" id="IPR018466">
    <property type="entry name" value="Kre9/Knh1-like_N"/>
</dbReference>
<dbReference type="InParanoid" id="B0CXV7"/>